<proteinExistence type="predicted"/>
<dbReference type="EMBL" id="JAUSVK010000001">
    <property type="protein sequence ID" value="MDQ0392218.1"/>
    <property type="molecule type" value="Genomic_DNA"/>
</dbReference>
<comment type="caution">
    <text evidence="2">The sequence shown here is derived from an EMBL/GenBank/DDBJ whole genome shotgun (WGS) entry which is preliminary data.</text>
</comment>
<evidence type="ECO:0000313" key="2">
    <source>
        <dbReference type="EMBL" id="MDQ0392218.1"/>
    </source>
</evidence>
<name>A0ABU0FC76_9HYPH</name>
<keyword evidence="1" id="KW-0812">Transmembrane</keyword>
<sequence length="162" mass="18224">MLKRLAILPLQILVALLVVIDELARPLYRPLVGWFQSLRIVEIGERFVARLPRFVILALLAVPIAIAEPLKIYSLLLIGEGRPIRGILLLALAHLASFLLIERIYEAGKPKLMTIGWLALLLGFVARIRAWLLDWVKCTPAWRLVAATRQWVAGLIAALRAR</sequence>
<dbReference type="RefSeq" id="WP_307425766.1">
    <property type="nucleotide sequence ID" value="NZ_JAUSVK010000001.1"/>
</dbReference>
<keyword evidence="1" id="KW-1133">Transmembrane helix</keyword>
<gene>
    <name evidence="2" type="ORF">J3R73_002010</name>
</gene>
<organism evidence="2 3">
    <name type="scientific">Labrys monachus</name>
    <dbReference type="NCBI Taxonomy" id="217067"/>
    <lineage>
        <taxon>Bacteria</taxon>
        <taxon>Pseudomonadati</taxon>
        <taxon>Pseudomonadota</taxon>
        <taxon>Alphaproteobacteria</taxon>
        <taxon>Hyphomicrobiales</taxon>
        <taxon>Xanthobacteraceae</taxon>
        <taxon>Labrys</taxon>
    </lineage>
</organism>
<keyword evidence="1" id="KW-0472">Membrane</keyword>
<keyword evidence="3" id="KW-1185">Reference proteome</keyword>
<evidence type="ECO:0000256" key="1">
    <source>
        <dbReference type="SAM" id="Phobius"/>
    </source>
</evidence>
<feature type="transmembrane region" description="Helical" evidence="1">
    <location>
        <begin position="87"/>
        <end position="105"/>
    </location>
</feature>
<protein>
    <submittedName>
        <fullName evidence="2">Uncharacterized protein</fullName>
    </submittedName>
</protein>
<feature type="transmembrane region" description="Helical" evidence="1">
    <location>
        <begin position="111"/>
        <end position="128"/>
    </location>
</feature>
<feature type="transmembrane region" description="Helical" evidence="1">
    <location>
        <begin position="48"/>
        <end position="66"/>
    </location>
</feature>
<accession>A0ABU0FC76</accession>
<reference evidence="2 3" key="1">
    <citation type="submission" date="2023-07" db="EMBL/GenBank/DDBJ databases">
        <title>Genomic Encyclopedia of Type Strains, Phase IV (KMG-IV): sequencing the most valuable type-strain genomes for metagenomic binning, comparative biology and taxonomic classification.</title>
        <authorList>
            <person name="Goeker M."/>
        </authorList>
    </citation>
    <scope>NUCLEOTIDE SEQUENCE [LARGE SCALE GENOMIC DNA]</scope>
    <source>
        <strain evidence="2 3">DSM 5896</strain>
    </source>
</reference>
<dbReference type="Proteomes" id="UP001237448">
    <property type="component" value="Unassembled WGS sequence"/>
</dbReference>
<evidence type="ECO:0000313" key="3">
    <source>
        <dbReference type="Proteomes" id="UP001237448"/>
    </source>
</evidence>